<dbReference type="Proteomes" id="UP000720508">
    <property type="component" value="Unassembled WGS sequence"/>
</dbReference>
<dbReference type="InterPro" id="IPR050490">
    <property type="entry name" value="Bact_solute-bd_prot1"/>
</dbReference>
<accession>A0ABS6CWP9</accession>
<evidence type="ECO:0000313" key="3">
    <source>
        <dbReference type="Proteomes" id="UP000720508"/>
    </source>
</evidence>
<evidence type="ECO:0000313" key="2">
    <source>
        <dbReference type="EMBL" id="MBU3871111.1"/>
    </source>
</evidence>
<proteinExistence type="predicted"/>
<keyword evidence="1" id="KW-0732">Signal</keyword>
<protein>
    <submittedName>
        <fullName evidence="2">Extracellular solute-binding protein</fullName>
    </submittedName>
</protein>
<dbReference type="PANTHER" id="PTHR43649">
    <property type="entry name" value="ARABINOSE-BINDING PROTEIN-RELATED"/>
    <property type="match status" value="1"/>
</dbReference>
<organism evidence="2 3">
    <name type="scientific">Streptomyces niphimycinicus</name>
    <dbReference type="NCBI Taxonomy" id="2842201"/>
    <lineage>
        <taxon>Bacteria</taxon>
        <taxon>Bacillati</taxon>
        <taxon>Actinomycetota</taxon>
        <taxon>Actinomycetes</taxon>
        <taxon>Kitasatosporales</taxon>
        <taxon>Streptomycetaceae</taxon>
        <taxon>Streptomyces</taxon>
    </lineage>
</organism>
<dbReference type="RefSeq" id="WP_216347711.1">
    <property type="nucleotide sequence ID" value="NZ_JAHLEM010000939.1"/>
</dbReference>
<keyword evidence="3" id="KW-1185">Reference proteome</keyword>
<feature type="signal peptide" evidence="1">
    <location>
        <begin position="1"/>
        <end position="30"/>
    </location>
</feature>
<comment type="caution">
    <text evidence="2">The sequence shown here is derived from an EMBL/GenBank/DDBJ whole genome shotgun (WGS) entry which is preliminary data.</text>
</comment>
<dbReference type="Pfam" id="PF13416">
    <property type="entry name" value="SBP_bac_8"/>
    <property type="match status" value="1"/>
</dbReference>
<feature type="chain" id="PRO_5045521662" evidence="1">
    <location>
        <begin position="31"/>
        <end position="446"/>
    </location>
</feature>
<sequence>MRRSTGSHRSRAVVLAAVAALGAGVLSGCADDGDDGSAGSSGSSGGDSKGKTVVTVGTYGVMGFKQAGLYDEYTKLHPDIKIVENVIEPASNYYPQLLTHLGSGSGLADIQAVEVGNINEVTTTQADKFVDLSKADGVKKENFLGWKWSQATAKDGKMIGLGTDVGPMAICYRKDLFQQAGLPADRDAVSELWAGDWQKYLDAGRDYAKKAPGGAAFLDSAGGLFNAAVSGSSEVYYDKSGKPIYKDSPAVKKAWKLATDASAAKLSAGLQEFTKPWQQALANGKFATASCPAWMLGQIKEYAGDKYKGKWDVAAAPKPANWGGSFLSVPQAAKNKDEAVKLATWLTAPEQQAKLFEKQASFPSAQAAYDLPQVADAKLPYFNDAPIGKIFSQAAKDSPTQVLGPKDAVIKQNFTDVGLLQVEQQGKSADEGWKAAIKTNDNALDQ</sequence>
<gene>
    <name evidence="2" type="ORF">KN815_45795</name>
</gene>
<name>A0ABS6CWP9_9ACTN</name>
<dbReference type="PANTHER" id="PTHR43649:SF32">
    <property type="entry name" value="SUGAR BINDING SECRETED PROTEIN"/>
    <property type="match status" value="1"/>
</dbReference>
<reference evidence="2 3" key="1">
    <citation type="submission" date="2021-06" db="EMBL/GenBank/DDBJ databases">
        <authorList>
            <person name="Pan X."/>
        </authorList>
    </citation>
    <scope>NUCLEOTIDE SEQUENCE [LARGE SCALE GENOMIC DNA]</scope>
    <source>
        <strain evidence="2 3">4503</strain>
    </source>
</reference>
<dbReference type="InterPro" id="IPR006059">
    <property type="entry name" value="SBP"/>
</dbReference>
<dbReference type="EMBL" id="JAHLEM010000939">
    <property type="protein sequence ID" value="MBU3871111.1"/>
    <property type="molecule type" value="Genomic_DNA"/>
</dbReference>
<dbReference type="PROSITE" id="PS51257">
    <property type="entry name" value="PROKAR_LIPOPROTEIN"/>
    <property type="match status" value="1"/>
</dbReference>
<evidence type="ECO:0000256" key="1">
    <source>
        <dbReference type="SAM" id="SignalP"/>
    </source>
</evidence>